<gene>
    <name evidence="3" type="ORF">KTO63_24960</name>
</gene>
<dbReference type="InterPro" id="IPR051267">
    <property type="entry name" value="STEAP_metalloreductase"/>
</dbReference>
<dbReference type="InterPro" id="IPR028939">
    <property type="entry name" value="P5C_Rdtase_cat_N"/>
</dbReference>
<evidence type="ECO:0000313" key="3">
    <source>
        <dbReference type="EMBL" id="MBV4360439.1"/>
    </source>
</evidence>
<reference evidence="3" key="1">
    <citation type="submission" date="2021-06" db="EMBL/GenBank/DDBJ databases">
        <authorList>
            <person name="Huq M.A."/>
        </authorList>
    </citation>
    <scope>NUCLEOTIDE SEQUENCE</scope>
    <source>
        <strain evidence="3">MAH-26</strain>
    </source>
</reference>
<name>A0A9E2W6U5_9BACT</name>
<organism evidence="3 4">
    <name type="scientific">Pinibacter aurantiacus</name>
    <dbReference type="NCBI Taxonomy" id="2851599"/>
    <lineage>
        <taxon>Bacteria</taxon>
        <taxon>Pseudomonadati</taxon>
        <taxon>Bacteroidota</taxon>
        <taxon>Chitinophagia</taxon>
        <taxon>Chitinophagales</taxon>
        <taxon>Chitinophagaceae</taxon>
        <taxon>Pinibacter</taxon>
    </lineage>
</organism>
<dbReference type="PANTHER" id="PTHR14239">
    <property type="entry name" value="DUDULIN-RELATED"/>
    <property type="match status" value="1"/>
</dbReference>
<proteinExistence type="predicted"/>
<protein>
    <submittedName>
        <fullName evidence="3">NAD(P)-binding domain-containing protein</fullName>
    </submittedName>
</protein>
<comment type="caution">
    <text evidence="3">The sequence shown here is derived from an EMBL/GenBank/DDBJ whole genome shotgun (WGS) entry which is preliminary data.</text>
</comment>
<dbReference type="InterPro" id="IPR029752">
    <property type="entry name" value="D-isomer_DH_CS1"/>
</dbReference>
<sequence length="251" mass="27519">MKIGIIGAGQIGSALIRQYLKAGHEVKMTNATNLAKMKALEDETGAKPVSLTDVVKDVDALVVTIPSIEIPKLANSLGQSISSNTVVIDTTNYYPIRDGKIDELENGMTESVWVSTKLGVPVVKAYNSILAGSLIHSGSTENSASRIALPVSGDDQHAKEIVSKLINDSGFDALDIGNLQDSWRQQPGSPVYCTDLNLSQLRNNITQVKKERLTQRREQAVQFIIENNPAKWLEWWKDCVANNRKVYETAL</sequence>
<dbReference type="PROSITE" id="PS00065">
    <property type="entry name" value="D_2_HYDROXYACID_DH_1"/>
    <property type="match status" value="1"/>
</dbReference>
<dbReference type="EMBL" id="JAHSPG010000018">
    <property type="protein sequence ID" value="MBV4360439.1"/>
    <property type="molecule type" value="Genomic_DNA"/>
</dbReference>
<keyword evidence="1" id="KW-0560">Oxidoreductase</keyword>
<evidence type="ECO:0000259" key="2">
    <source>
        <dbReference type="Pfam" id="PF03807"/>
    </source>
</evidence>
<accession>A0A9E2W6U5</accession>
<dbReference type="RefSeq" id="WP_217794817.1">
    <property type="nucleotide sequence ID" value="NZ_JAHSPG010000018.1"/>
</dbReference>
<dbReference type="Proteomes" id="UP000812270">
    <property type="component" value="Unassembled WGS sequence"/>
</dbReference>
<dbReference type="Pfam" id="PF03807">
    <property type="entry name" value="F420_oxidored"/>
    <property type="match status" value="1"/>
</dbReference>
<dbReference type="AlphaFoldDB" id="A0A9E2W6U5"/>
<keyword evidence="4" id="KW-1185">Reference proteome</keyword>
<dbReference type="GO" id="GO:0016491">
    <property type="term" value="F:oxidoreductase activity"/>
    <property type="evidence" value="ECO:0007669"/>
    <property type="project" value="UniProtKB-KW"/>
</dbReference>
<evidence type="ECO:0000256" key="1">
    <source>
        <dbReference type="ARBA" id="ARBA00023002"/>
    </source>
</evidence>
<evidence type="ECO:0000313" key="4">
    <source>
        <dbReference type="Proteomes" id="UP000812270"/>
    </source>
</evidence>
<feature type="domain" description="Pyrroline-5-carboxylate reductase catalytic N-terminal" evidence="2">
    <location>
        <begin position="2"/>
        <end position="93"/>
    </location>
</feature>